<name>A0A2X0LZC7_9BASI</name>
<reference evidence="2 3" key="1">
    <citation type="submission" date="2016-11" db="EMBL/GenBank/DDBJ databases">
        <authorList>
            <person name="Jaros S."/>
            <person name="Januszkiewicz K."/>
            <person name="Wedrychowicz H."/>
        </authorList>
    </citation>
    <scope>NUCLEOTIDE SEQUENCE [LARGE SCALE GENOMIC DNA]</scope>
</reference>
<evidence type="ECO:0000313" key="2">
    <source>
        <dbReference type="EMBL" id="SGY20841.1"/>
    </source>
</evidence>
<organism evidence="2 3">
    <name type="scientific">Microbotryum silenes-dioicae</name>
    <dbReference type="NCBI Taxonomy" id="796604"/>
    <lineage>
        <taxon>Eukaryota</taxon>
        <taxon>Fungi</taxon>
        <taxon>Dikarya</taxon>
        <taxon>Basidiomycota</taxon>
        <taxon>Pucciniomycotina</taxon>
        <taxon>Microbotryomycetes</taxon>
        <taxon>Microbotryales</taxon>
        <taxon>Microbotryaceae</taxon>
        <taxon>Microbotryum</taxon>
    </lineage>
</organism>
<gene>
    <name evidence="2" type="primary">BQ5605_C016g08153</name>
    <name evidence="2" type="ORF">BQ5605_C016G08153</name>
</gene>
<proteinExistence type="predicted"/>
<keyword evidence="3" id="KW-1185">Reference proteome</keyword>
<evidence type="ECO:0000256" key="1">
    <source>
        <dbReference type="SAM" id="MobiDB-lite"/>
    </source>
</evidence>
<accession>A0A2X0LZC7</accession>
<sequence>MTASSVAVCSGICSTCSASGLGDALTLFQMLAMSKLERWRCLAARATGKGELSTTGESDGGRSKGGEPAGPKLSRRSETGDGATLAPSSELANMDSGRGGALESFPEREGDPGLMIGEVSRTMGDRVCGGGDPLPYLKGDMDESVLFLLKKSLTRIRPNFFLTLVRPLGRRNPNHLLDRMLQTRGSHRFSHLLQLRPHQILIRHRHDLHRAQFVRRDPFAKVLVGLEVVVQRTELAAVFGSGTADVGFEVDFGEPLEQVAFDVGREGDGAILV</sequence>
<evidence type="ECO:0000313" key="3">
    <source>
        <dbReference type="Proteomes" id="UP000249464"/>
    </source>
</evidence>
<dbReference type="Proteomes" id="UP000249464">
    <property type="component" value="Unassembled WGS sequence"/>
</dbReference>
<dbReference type="EMBL" id="FQNC01000018">
    <property type="protein sequence ID" value="SGY20841.1"/>
    <property type="molecule type" value="Genomic_DNA"/>
</dbReference>
<dbReference type="AlphaFoldDB" id="A0A2X0LZC7"/>
<protein>
    <submittedName>
        <fullName evidence="2">BQ5605_C016g08153 protein</fullName>
    </submittedName>
</protein>
<feature type="region of interest" description="Disordered" evidence="1">
    <location>
        <begin position="50"/>
        <end position="115"/>
    </location>
</feature>